<evidence type="ECO:0000256" key="4">
    <source>
        <dbReference type="ARBA" id="ARBA00022729"/>
    </source>
</evidence>
<keyword evidence="2 9" id="KW-0245">EGF-like domain</keyword>
<evidence type="ECO:0000313" key="15">
    <source>
        <dbReference type="Proteomes" id="UP000314987"/>
    </source>
</evidence>
<evidence type="ECO:0000256" key="8">
    <source>
        <dbReference type="ARBA" id="ARBA00023157"/>
    </source>
</evidence>
<gene>
    <name evidence="14" type="primary">AREG</name>
</gene>
<comment type="subcellular location">
    <subcellularLocation>
        <location evidence="1">Membrane</location>
        <topology evidence="1">Single-pass membrane protein</topology>
    </subcellularLocation>
</comment>
<evidence type="ECO:0000256" key="7">
    <source>
        <dbReference type="ARBA" id="ARBA00023136"/>
    </source>
</evidence>
<dbReference type="CTD" id="374"/>
<feature type="chain" id="PRO_5021355322" description="EGF-like domain-containing protein" evidence="12">
    <location>
        <begin position="30"/>
        <end position="239"/>
    </location>
</feature>
<feature type="region of interest" description="Disordered" evidence="10">
    <location>
        <begin position="98"/>
        <end position="129"/>
    </location>
</feature>
<evidence type="ECO:0000256" key="10">
    <source>
        <dbReference type="SAM" id="MobiDB-lite"/>
    </source>
</evidence>
<keyword evidence="3 11" id="KW-0812">Transmembrane</keyword>
<proteinExistence type="predicted"/>
<feature type="disulfide bond" evidence="9">
    <location>
        <begin position="159"/>
        <end position="168"/>
    </location>
</feature>
<dbReference type="FunFam" id="2.10.25.10:FF:000158">
    <property type="entry name" value="proheparin-binding EGF-like growth factor"/>
    <property type="match status" value="1"/>
</dbReference>
<dbReference type="GO" id="GO:0007173">
    <property type="term" value="P:epidermal growth factor receptor signaling pathway"/>
    <property type="evidence" value="ECO:0007669"/>
    <property type="project" value="TreeGrafter"/>
</dbReference>
<dbReference type="GeneTree" id="ENSGT00940000160696"/>
<dbReference type="PROSITE" id="PS50026">
    <property type="entry name" value="EGF_3"/>
    <property type="match status" value="1"/>
</dbReference>
<evidence type="ECO:0000256" key="11">
    <source>
        <dbReference type="SAM" id="Phobius"/>
    </source>
</evidence>
<keyword evidence="15" id="KW-1185">Reference proteome</keyword>
<evidence type="ECO:0000256" key="5">
    <source>
        <dbReference type="ARBA" id="ARBA00022989"/>
    </source>
</evidence>
<reference evidence="14" key="2">
    <citation type="submission" date="2025-08" db="UniProtKB">
        <authorList>
            <consortium name="Ensembl"/>
        </authorList>
    </citation>
    <scope>IDENTIFICATION</scope>
</reference>
<dbReference type="PANTHER" id="PTHR10740">
    <property type="entry name" value="TRANSFORMING GROWTH FACTOR ALPHA"/>
    <property type="match status" value="1"/>
</dbReference>
<dbReference type="GO" id="GO:0008284">
    <property type="term" value="P:positive regulation of cell population proliferation"/>
    <property type="evidence" value="ECO:0007669"/>
    <property type="project" value="TreeGrafter"/>
</dbReference>
<keyword evidence="8 9" id="KW-1015">Disulfide bond</keyword>
<dbReference type="GO" id="GO:0005615">
    <property type="term" value="C:extracellular space"/>
    <property type="evidence" value="ECO:0007669"/>
    <property type="project" value="TreeGrafter"/>
</dbReference>
<feature type="transmembrane region" description="Helical" evidence="11">
    <location>
        <begin position="185"/>
        <end position="208"/>
    </location>
</feature>
<dbReference type="PANTHER" id="PTHR10740:SF12">
    <property type="entry name" value="AMPHIREGULIN"/>
    <property type="match status" value="1"/>
</dbReference>
<evidence type="ECO:0000256" key="1">
    <source>
        <dbReference type="ARBA" id="ARBA00004167"/>
    </source>
</evidence>
<dbReference type="OMA" id="CHHDYFG"/>
<organism evidence="14 15">
    <name type="scientific">Vombatus ursinus</name>
    <name type="common">Common wombat</name>
    <dbReference type="NCBI Taxonomy" id="29139"/>
    <lineage>
        <taxon>Eukaryota</taxon>
        <taxon>Metazoa</taxon>
        <taxon>Chordata</taxon>
        <taxon>Craniata</taxon>
        <taxon>Vertebrata</taxon>
        <taxon>Euteleostomi</taxon>
        <taxon>Mammalia</taxon>
        <taxon>Metatheria</taxon>
        <taxon>Diprotodontia</taxon>
        <taxon>Vombatidae</taxon>
        <taxon>Vombatus</taxon>
    </lineage>
</organism>
<dbReference type="STRING" id="29139.ENSVURP00010012606"/>
<comment type="caution">
    <text evidence="9">Lacks conserved residue(s) required for the propagation of feature annotation.</text>
</comment>
<dbReference type="Gene3D" id="2.10.25.10">
    <property type="entry name" value="Laminin"/>
    <property type="match status" value="1"/>
</dbReference>
<dbReference type="GeneID" id="114037536"/>
<feature type="compositionally biased region" description="Basic residues" evidence="10">
    <location>
        <begin position="113"/>
        <end position="129"/>
    </location>
</feature>
<evidence type="ECO:0000313" key="14">
    <source>
        <dbReference type="Ensembl" id="ENSVURP00010012606.1"/>
    </source>
</evidence>
<evidence type="ECO:0000256" key="9">
    <source>
        <dbReference type="PROSITE-ProRule" id="PRU00076"/>
    </source>
</evidence>
<sequence>MRTPPPPPTTSPLFLSLLVLSAVCHHVASSDANDTYPEKNDLFSGDHSTDGFLLSSVTEVFSGSEISSETEYDYSEEYEEDPQLSGYIIDDSIKVGRLVNPKKNRTESEKNPKTRRKKNKGRKRKHKKMANPCDEKYKNYCIHGECKYLESLEVVTCNCHPDFFGERCGEQLMKTHSMGDGSHPITVLAVVTGFLSLLCFSAIVVITIQLRKVHSNVHDQEAEERKQLKQENGNEPISV</sequence>
<feature type="signal peptide" evidence="12">
    <location>
        <begin position="1"/>
        <end position="29"/>
    </location>
</feature>
<keyword evidence="5 11" id="KW-1133">Transmembrane helix</keyword>
<dbReference type="PROSITE" id="PS00022">
    <property type="entry name" value="EGF_1"/>
    <property type="match status" value="1"/>
</dbReference>
<dbReference type="RefSeq" id="XP_027710263.1">
    <property type="nucleotide sequence ID" value="XM_027854462.1"/>
</dbReference>
<name>A0A4X2KRK9_VOMUR</name>
<feature type="domain" description="EGF-like" evidence="13">
    <location>
        <begin position="129"/>
        <end position="169"/>
    </location>
</feature>
<dbReference type="GO" id="GO:0016020">
    <property type="term" value="C:membrane"/>
    <property type="evidence" value="ECO:0007669"/>
    <property type="project" value="UniProtKB-SubCell"/>
</dbReference>
<keyword evidence="6" id="KW-0339">Growth factor</keyword>
<protein>
    <recommendedName>
        <fullName evidence="13">EGF-like domain-containing protein</fullName>
    </recommendedName>
</protein>
<evidence type="ECO:0000256" key="2">
    <source>
        <dbReference type="ARBA" id="ARBA00022536"/>
    </source>
</evidence>
<keyword evidence="7 11" id="KW-0472">Membrane</keyword>
<evidence type="ECO:0000256" key="6">
    <source>
        <dbReference type="ARBA" id="ARBA00023030"/>
    </source>
</evidence>
<dbReference type="InterPro" id="IPR000742">
    <property type="entry name" value="EGF"/>
</dbReference>
<dbReference type="Ensembl" id="ENSVURT00010014347.1">
    <property type="protein sequence ID" value="ENSVURP00010012606.1"/>
    <property type="gene ID" value="ENSVURG00010009732.1"/>
</dbReference>
<dbReference type="OrthoDB" id="9909110at2759"/>
<evidence type="ECO:0000256" key="12">
    <source>
        <dbReference type="SAM" id="SignalP"/>
    </source>
</evidence>
<dbReference type="SUPFAM" id="SSF57196">
    <property type="entry name" value="EGF/Laminin"/>
    <property type="match status" value="1"/>
</dbReference>
<accession>A0A4X2KRK9</accession>
<evidence type="ECO:0000259" key="13">
    <source>
        <dbReference type="PROSITE" id="PS50026"/>
    </source>
</evidence>
<evidence type="ECO:0000256" key="3">
    <source>
        <dbReference type="ARBA" id="ARBA00022692"/>
    </source>
</evidence>
<reference evidence="15" key="1">
    <citation type="submission" date="2018-12" db="EMBL/GenBank/DDBJ databases">
        <authorList>
            <person name="Yazar S."/>
        </authorList>
    </citation>
    <scope>NUCLEOTIDE SEQUENCE [LARGE SCALE GENOMIC DNA]</scope>
</reference>
<dbReference type="AlphaFoldDB" id="A0A4X2KRK9"/>
<dbReference type="Proteomes" id="UP000314987">
    <property type="component" value="Unassembled WGS sequence"/>
</dbReference>
<dbReference type="GO" id="GO:0005154">
    <property type="term" value="F:epidermal growth factor receptor binding"/>
    <property type="evidence" value="ECO:0007669"/>
    <property type="project" value="TreeGrafter"/>
</dbReference>
<reference evidence="14" key="3">
    <citation type="submission" date="2025-09" db="UniProtKB">
        <authorList>
            <consortium name="Ensembl"/>
        </authorList>
    </citation>
    <scope>IDENTIFICATION</scope>
</reference>
<keyword evidence="4 12" id="KW-0732">Signal</keyword>
<dbReference type="GO" id="GO:0008083">
    <property type="term" value="F:growth factor activity"/>
    <property type="evidence" value="ECO:0007669"/>
    <property type="project" value="UniProtKB-KW"/>
</dbReference>